<evidence type="ECO:0000256" key="1">
    <source>
        <dbReference type="SAM" id="SignalP"/>
    </source>
</evidence>
<protein>
    <submittedName>
        <fullName evidence="2">Uncharacterized protein</fullName>
    </submittedName>
</protein>
<proteinExistence type="predicted"/>
<dbReference type="AlphaFoldDB" id="A0A5Y1WM83"/>
<feature type="signal peptide" evidence="1">
    <location>
        <begin position="1"/>
        <end position="33"/>
    </location>
</feature>
<dbReference type="Proteomes" id="UP000839852">
    <property type="component" value="Unassembled WGS sequence"/>
</dbReference>
<organism evidence="2">
    <name type="scientific">Salmonella enterica subsp. salamae</name>
    <dbReference type="NCBI Taxonomy" id="59202"/>
    <lineage>
        <taxon>Bacteria</taxon>
        <taxon>Pseudomonadati</taxon>
        <taxon>Pseudomonadota</taxon>
        <taxon>Gammaproteobacteria</taxon>
        <taxon>Enterobacterales</taxon>
        <taxon>Enterobacteriaceae</taxon>
        <taxon>Salmonella</taxon>
    </lineage>
</organism>
<evidence type="ECO:0000313" key="2">
    <source>
        <dbReference type="EMBL" id="ECC1609076.1"/>
    </source>
</evidence>
<feature type="chain" id="PRO_5036374923" evidence="1">
    <location>
        <begin position="34"/>
        <end position="341"/>
    </location>
</feature>
<accession>A0A5Y1WM83</accession>
<dbReference type="EMBL" id="AAIAJV010000057">
    <property type="protein sequence ID" value="ECC1609076.1"/>
    <property type="molecule type" value="Genomic_DNA"/>
</dbReference>
<evidence type="ECO:0000313" key="3">
    <source>
        <dbReference type="EMBL" id="ECE6362504.1"/>
    </source>
</evidence>
<sequence length="341" mass="38019">MKFKSEYKSKTTVQLLAGILLLVCNLCITSAHASMSAGRDNFGRTVANLMTFTFNNSSGACSDEPLYECRGLMVSAFENDQHHPDPLYWARSGDEINKLSMTFIYKDNKSLLFGTGGFVMWPEDYVDSTLSHYGTPLKPVYRCAYPFDGETGGTFDVPEITGDRSDHGCGERFGDPDTAKCRSLGITSVEQWWDKYKDDVAGPSCAFDLTQSDAKQVFDITLGIRKKYQTETGTPDNAMMWNEVILQAWKDDTPSHVPVMAFFILDSDSASKLNAVMGKQKRAFLSASPETVRTVQEKYYELTKIFVPIITISGWPDNATFTYTPSEQSTSLPETVNVLPE</sequence>
<gene>
    <name evidence="3" type="ORF">DPA05_23180</name>
    <name evidence="2" type="ORF">FNI14_24610</name>
</gene>
<keyword evidence="1" id="KW-0732">Signal</keyword>
<name>A0A5Y1WM83_SALER</name>
<comment type="caution">
    <text evidence="2">The sequence shown here is derived from an EMBL/GenBank/DDBJ whole genome shotgun (WGS) entry which is preliminary data.</text>
</comment>
<reference evidence="2" key="1">
    <citation type="submission" date="2019-07" db="EMBL/GenBank/DDBJ databases">
        <authorList>
            <person name="Ashton P.M."/>
            <person name="Dallman T."/>
            <person name="Nair S."/>
            <person name="De Pinna E."/>
            <person name="Peters T."/>
            <person name="Grant K."/>
        </authorList>
    </citation>
    <scope>NUCLEOTIDE SEQUENCE</scope>
    <source>
        <strain evidence="3">319688</strain>
        <strain evidence="2">646013</strain>
    </source>
</reference>
<dbReference type="EMBL" id="AAIIOQ010000040">
    <property type="protein sequence ID" value="ECE6362504.1"/>
    <property type="molecule type" value="Genomic_DNA"/>
</dbReference>